<sequence length="214" mass="23686">MAELMQYVRDLRVRLGAQHSTDNAARRGTGNDARQKTCFKQRFHHADVSDVIQGWKLTIPPLSSAEWASHATIWCHVLCGRATVPCLERELQLKMTFLHAVRAGLGEFNMLHSPVLIKRMRRKAHRVGLASPTSIIMDSVALATAAVLAYEREQEVRYEKASEAMRMLPAGVGDRRILLESDVESPCGGASGVGLGSEDEDEDEIVYDDDTVGL</sequence>
<dbReference type="Proteomes" id="UP000309340">
    <property type="component" value="Unassembled WGS sequence"/>
</dbReference>
<gene>
    <name evidence="2" type="ORF">B0A55_01553</name>
</gene>
<dbReference type="EMBL" id="NAJQ01000020">
    <property type="protein sequence ID" value="TKA82972.1"/>
    <property type="molecule type" value="Genomic_DNA"/>
</dbReference>
<reference evidence="2 3" key="1">
    <citation type="submission" date="2017-03" db="EMBL/GenBank/DDBJ databases">
        <title>Genomes of endolithic fungi from Antarctica.</title>
        <authorList>
            <person name="Coleine C."/>
            <person name="Masonjones S."/>
            <person name="Stajich J.E."/>
        </authorList>
    </citation>
    <scope>NUCLEOTIDE SEQUENCE [LARGE SCALE GENOMIC DNA]</scope>
    <source>
        <strain evidence="2 3">CCFEE 5184</strain>
    </source>
</reference>
<name>A0A4U0XY80_9PEZI</name>
<comment type="caution">
    <text evidence="2">The sequence shown here is derived from an EMBL/GenBank/DDBJ whole genome shotgun (WGS) entry which is preliminary data.</text>
</comment>
<evidence type="ECO:0000256" key="1">
    <source>
        <dbReference type="SAM" id="MobiDB-lite"/>
    </source>
</evidence>
<dbReference type="AlphaFoldDB" id="A0A4U0XY80"/>
<feature type="region of interest" description="Disordered" evidence="1">
    <location>
        <begin position="183"/>
        <end position="214"/>
    </location>
</feature>
<dbReference type="OrthoDB" id="5397734at2759"/>
<organism evidence="2 3">
    <name type="scientific">Friedmanniomyces simplex</name>
    <dbReference type="NCBI Taxonomy" id="329884"/>
    <lineage>
        <taxon>Eukaryota</taxon>
        <taxon>Fungi</taxon>
        <taxon>Dikarya</taxon>
        <taxon>Ascomycota</taxon>
        <taxon>Pezizomycotina</taxon>
        <taxon>Dothideomycetes</taxon>
        <taxon>Dothideomycetidae</taxon>
        <taxon>Mycosphaerellales</taxon>
        <taxon>Teratosphaeriaceae</taxon>
        <taxon>Friedmanniomyces</taxon>
    </lineage>
</organism>
<proteinExistence type="predicted"/>
<evidence type="ECO:0000313" key="2">
    <source>
        <dbReference type="EMBL" id="TKA82972.1"/>
    </source>
</evidence>
<keyword evidence="3" id="KW-1185">Reference proteome</keyword>
<evidence type="ECO:0000313" key="3">
    <source>
        <dbReference type="Proteomes" id="UP000309340"/>
    </source>
</evidence>
<feature type="compositionally biased region" description="Acidic residues" evidence="1">
    <location>
        <begin position="197"/>
        <end position="214"/>
    </location>
</feature>
<protein>
    <submittedName>
        <fullName evidence="2">Uncharacterized protein</fullName>
    </submittedName>
</protein>
<accession>A0A4U0XY80</accession>